<proteinExistence type="predicted"/>
<dbReference type="Gene3D" id="1.20.1070.10">
    <property type="entry name" value="Rhodopsin 7-helix transmembrane proteins"/>
    <property type="match status" value="1"/>
</dbReference>
<name>A0A0N4X9G7_HAEPC</name>
<accession>A0A0N4X9G7</accession>
<keyword evidence="1" id="KW-0812">Transmembrane</keyword>
<keyword evidence="1" id="KW-1133">Transmembrane helix</keyword>
<evidence type="ECO:0000313" key="2">
    <source>
        <dbReference type="WBParaSite" id="HPLM_0002100901-mRNA-1"/>
    </source>
</evidence>
<dbReference type="WBParaSite" id="HPLM_0002100901-mRNA-1">
    <property type="protein sequence ID" value="HPLM_0002100901-mRNA-1"/>
    <property type="gene ID" value="HPLM_0002100901"/>
</dbReference>
<dbReference type="AlphaFoldDB" id="A0A0N4X9G7"/>
<evidence type="ECO:0000256" key="1">
    <source>
        <dbReference type="SAM" id="Phobius"/>
    </source>
</evidence>
<feature type="transmembrane region" description="Helical" evidence="1">
    <location>
        <begin position="301"/>
        <end position="320"/>
    </location>
</feature>
<feature type="transmembrane region" description="Helical" evidence="1">
    <location>
        <begin position="90"/>
        <end position="111"/>
    </location>
</feature>
<organism evidence="2">
    <name type="scientific">Haemonchus placei</name>
    <name type="common">Barber's pole worm</name>
    <dbReference type="NCBI Taxonomy" id="6290"/>
    <lineage>
        <taxon>Eukaryota</taxon>
        <taxon>Metazoa</taxon>
        <taxon>Ecdysozoa</taxon>
        <taxon>Nematoda</taxon>
        <taxon>Chromadorea</taxon>
        <taxon>Rhabditida</taxon>
        <taxon>Rhabditina</taxon>
        <taxon>Rhabditomorpha</taxon>
        <taxon>Strongyloidea</taxon>
        <taxon>Trichostrongylidae</taxon>
        <taxon>Haemonchus</taxon>
    </lineage>
</organism>
<feature type="transmembrane region" description="Helical" evidence="1">
    <location>
        <begin position="230"/>
        <end position="251"/>
    </location>
</feature>
<keyword evidence="1" id="KW-0472">Membrane</keyword>
<reference evidence="2" key="1">
    <citation type="submission" date="2017-02" db="UniProtKB">
        <authorList>
            <consortium name="WormBaseParasite"/>
        </authorList>
    </citation>
    <scope>IDENTIFICATION</scope>
</reference>
<feature type="transmembrane region" description="Helical" evidence="1">
    <location>
        <begin position="39"/>
        <end position="58"/>
    </location>
</feature>
<sequence>LFILCQWFSQLFALLILSALHFIAVFSPAKFRLILPRHMWITNFFIIVIGILLTAPTFTPYCGYAYMTESHVWADDKSKPYTYIWRRCNLSLQAVCVIVLACVDAVIIWKIRTLRIVGTKRNDIVPSSRITVPLETRSNREKRINREKRLALNFVFLSACFLFQSTVYNLPFRLFVPSSTPVDEVLATSKAMDMETALYVTNFAINTFIIFIDVTVIFVAIKTGEFARQLILWIIFLCMGMDIAVYLNTVIHDVPSFVMNTDIFKLPMFTPYCGYSYVIQGHYWYLDTSKPYSYLYRSWNLVLQITCAAVVAFVDVLIIWKIRMSRNIARKNKVLGPFYVTAAGTMNREKRINREKRLALNFVFLSACFLFQTIVYNLPFRSVS</sequence>
<feature type="transmembrane region" description="Helical" evidence="1">
    <location>
        <begin position="6"/>
        <end position="27"/>
    </location>
</feature>
<protein>
    <submittedName>
        <fullName evidence="2">7TM_GPCR_Srx domain-containing protein</fullName>
    </submittedName>
</protein>
<feature type="transmembrane region" description="Helical" evidence="1">
    <location>
        <begin position="358"/>
        <end position="378"/>
    </location>
</feature>
<feature type="transmembrane region" description="Helical" evidence="1">
    <location>
        <begin position="150"/>
        <end position="176"/>
    </location>
</feature>
<feature type="transmembrane region" description="Helical" evidence="1">
    <location>
        <begin position="196"/>
        <end position="221"/>
    </location>
</feature>